<dbReference type="Proteomes" id="UP000192328">
    <property type="component" value="Unassembled WGS sequence"/>
</dbReference>
<keyword evidence="1" id="KW-0489">Methyltransferase</keyword>
<gene>
    <name evidence="1" type="ORF">SAMN06297397_2640</name>
</gene>
<evidence type="ECO:0000313" key="2">
    <source>
        <dbReference type="Proteomes" id="UP000192328"/>
    </source>
</evidence>
<name>A0AC61PP13_9FIRM</name>
<proteinExistence type="predicted"/>
<keyword evidence="1" id="KW-0808">Transferase</keyword>
<evidence type="ECO:0000313" key="1">
    <source>
        <dbReference type="EMBL" id="SMC81203.1"/>
    </source>
</evidence>
<comment type="caution">
    <text evidence="1">The sequence shown here is derived from an EMBL/GenBank/DDBJ whole genome shotgun (WGS) entry which is preliminary data.</text>
</comment>
<keyword evidence="2" id="KW-1185">Reference proteome</keyword>
<dbReference type="EMBL" id="FWXZ01000006">
    <property type="protein sequence ID" value="SMC81203.1"/>
    <property type="molecule type" value="Genomic_DNA"/>
</dbReference>
<accession>A0AC61PP13</accession>
<reference evidence="1" key="1">
    <citation type="submission" date="2017-04" db="EMBL/GenBank/DDBJ databases">
        <authorList>
            <person name="Varghese N."/>
            <person name="Submissions S."/>
        </authorList>
    </citation>
    <scope>NUCLEOTIDE SEQUENCE</scope>
    <source>
        <strain evidence="1">WTE2008</strain>
    </source>
</reference>
<organism evidence="1 2">
    <name type="scientific">Aristaeella lactis</name>
    <dbReference type="NCBI Taxonomy" id="3046383"/>
    <lineage>
        <taxon>Bacteria</taxon>
        <taxon>Bacillati</taxon>
        <taxon>Bacillota</taxon>
        <taxon>Clostridia</taxon>
        <taxon>Eubacteriales</taxon>
        <taxon>Aristaeellaceae</taxon>
        <taxon>Aristaeella</taxon>
    </lineage>
</organism>
<sequence length="144" mass="16392">MKKTDKLVRLLMADIENRDILEAACGTADFSLSALPFARTAACIDLDDSRLNPQARQNGLHFQVMDASRMDYADHTFDTVFIYNAFSHIYPQWKEIVKECRRVTKENGTIIIVSTWSLDTGLIRDTFGDKAVMKDDFLIVRIAV</sequence>
<protein>
    <submittedName>
        <fullName evidence="1">Methyltransferase domain-containing protein</fullName>
    </submittedName>
</protein>